<feature type="domain" description="Single-stranded-DNA-specific exonuclease RecJ C-terminal" evidence="8">
    <location>
        <begin position="578"/>
        <end position="652"/>
    </location>
</feature>
<feature type="domain" description="DDH" evidence="6">
    <location>
        <begin position="81"/>
        <end position="234"/>
    </location>
</feature>
<dbReference type="InterPro" id="IPR041122">
    <property type="entry name" value="RecJ_OB"/>
</dbReference>
<dbReference type="Pfam" id="PF10141">
    <property type="entry name" value="ssDNA-exonuc_C"/>
    <property type="match status" value="1"/>
</dbReference>
<dbReference type="InterPro" id="IPR051673">
    <property type="entry name" value="SSDNA_exonuclease_RecJ"/>
</dbReference>
<dbReference type="EMBL" id="JBDXSU010000004">
    <property type="protein sequence ID" value="MFB5190102.1"/>
    <property type="molecule type" value="Genomic_DNA"/>
</dbReference>
<evidence type="ECO:0000259" key="8">
    <source>
        <dbReference type="Pfam" id="PF10141"/>
    </source>
</evidence>
<sequence>MPTQTPLWLTASISEEMVEAIAKALDLPRRVARWLIARNIKTPEEARRFLYAREQYSDPFDFREMRKAVDRIQRAIADAETIVIVGDYDVDGVTASTILASELEVLGATWACLIPERVADGYGLSAGLVERAAERGADLIITVDNGIRAHDAIDLALDLGIDVIVTDHHEPDDEPLPDCTAVVHWSRHERPDDAIVLSGAGVAWKLCQALALLERPGTSASDHAEWILGLAALGAISDIMPMRGENRRLIREGLAALRLCRRPGWLALCERARVDPDELTVTGVSWRIAPRMNAAGRMSSAIVAFNLLMSGSRMQAGELADEIEVLNADRKRLTDEAVLAAQAQVESIYADGPPTGIVVAGPWPLGVVGIVAAKLVDRYGCPAIVFSDAEEDVMRGSGRAPEGFSLHDALLACSALLHHFGGHDAAVGCGVERGQLHAFREAFRAVVEAAPRADGDDAEMVADDFLPLEEATMDTLAWTQRFSPHGPENQPLRFFIGPAVVKSVTPLGDGKHVRLRLQEGKTEADVVWFQAPEGARSRVQTGHLIGVVAELEENVWRGTRRVQLRATDGWLLDEPVMRDVFALFYRHLHKERVVERDRFYQLAKGQDAVKVDVILDTFVELGFAACHNGAYHVLEAVQSHDLREAISYQAHLRSHFVAL</sequence>
<evidence type="ECO:0000313" key="11">
    <source>
        <dbReference type="Proteomes" id="UP001579974"/>
    </source>
</evidence>
<evidence type="ECO:0000313" key="10">
    <source>
        <dbReference type="EMBL" id="MFB5190102.1"/>
    </source>
</evidence>
<keyword evidence="4" id="KW-0378">Hydrolase</keyword>
<gene>
    <name evidence="10" type="primary">recJ</name>
    <name evidence="10" type="ORF">KKP3000_003495</name>
</gene>
<proteinExistence type="inferred from homology"/>
<evidence type="ECO:0000256" key="2">
    <source>
        <dbReference type="ARBA" id="ARBA00019841"/>
    </source>
</evidence>
<dbReference type="Gene3D" id="3.90.1640.30">
    <property type="match status" value="1"/>
</dbReference>
<accession>A0ABV5ACW0</accession>
<keyword evidence="3" id="KW-0540">Nuclease</keyword>
<evidence type="ECO:0000256" key="4">
    <source>
        <dbReference type="ARBA" id="ARBA00022801"/>
    </source>
</evidence>
<dbReference type="InterPro" id="IPR004610">
    <property type="entry name" value="RecJ"/>
</dbReference>
<dbReference type="Proteomes" id="UP001579974">
    <property type="component" value="Unassembled WGS sequence"/>
</dbReference>
<reference evidence="10 11" key="1">
    <citation type="journal article" date="2024" name="Int. J. Mol. Sci.">
        <title>Exploration of Alicyclobacillus spp. Genome in Search of Antibiotic Resistance.</title>
        <authorList>
            <person name="Bucka-Kolendo J."/>
            <person name="Kiousi D.E."/>
            <person name="Dekowska A."/>
            <person name="Mikolajczuk-Szczyrba A."/>
            <person name="Karadedos D.M."/>
            <person name="Michael P."/>
            <person name="Galanis A."/>
            <person name="Sokolowska B."/>
        </authorList>
    </citation>
    <scope>NUCLEOTIDE SEQUENCE [LARGE SCALE GENOMIC DNA]</scope>
    <source>
        <strain evidence="10 11">KKP 3000</strain>
    </source>
</reference>
<evidence type="ECO:0000259" key="9">
    <source>
        <dbReference type="Pfam" id="PF17768"/>
    </source>
</evidence>
<evidence type="ECO:0000256" key="5">
    <source>
        <dbReference type="ARBA" id="ARBA00022839"/>
    </source>
</evidence>
<dbReference type="InterPro" id="IPR018779">
    <property type="entry name" value="RecJ_C"/>
</dbReference>
<dbReference type="InterPro" id="IPR038763">
    <property type="entry name" value="DHH_sf"/>
</dbReference>
<dbReference type="InterPro" id="IPR003156">
    <property type="entry name" value="DHHA1_dom"/>
</dbReference>
<organism evidence="10 11">
    <name type="scientific">Alicyclobacillus fastidiosus</name>
    <dbReference type="NCBI Taxonomy" id="392011"/>
    <lineage>
        <taxon>Bacteria</taxon>
        <taxon>Bacillati</taxon>
        <taxon>Bacillota</taxon>
        <taxon>Bacilli</taxon>
        <taxon>Bacillales</taxon>
        <taxon>Alicyclobacillaceae</taxon>
        <taxon>Alicyclobacillus</taxon>
    </lineage>
</organism>
<evidence type="ECO:0000259" key="6">
    <source>
        <dbReference type="Pfam" id="PF01368"/>
    </source>
</evidence>
<dbReference type="InterPro" id="IPR001667">
    <property type="entry name" value="DDH_dom"/>
</dbReference>
<keyword evidence="11" id="KW-1185">Reference proteome</keyword>
<name>A0ABV5ACW0_9BACL</name>
<dbReference type="Gene3D" id="3.10.310.30">
    <property type="match status" value="1"/>
</dbReference>
<dbReference type="Pfam" id="PF01368">
    <property type="entry name" value="DHH"/>
    <property type="match status" value="1"/>
</dbReference>
<evidence type="ECO:0000256" key="1">
    <source>
        <dbReference type="ARBA" id="ARBA00005915"/>
    </source>
</evidence>
<keyword evidence="5 10" id="KW-0269">Exonuclease</keyword>
<dbReference type="GO" id="GO:0004527">
    <property type="term" value="F:exonuclease activity"/>
    <property type="evidence" value="ECO:0007669"/>
    <property type="project" value="UniProtKB-KW"/>
</dbReference>
<feature type="domain" description="DHHA1" evidence="7">
    <location>
        <begin position="363"/>
        <end position="448"/>
    </location>
</feature>
<feature type="domain" description="RecJ OB" evidence="9">
    <location>
        <begin position="463"/>
        <end position="568"/>
    </location>
</feature>
<dbReference type="Pfam" id="PF17768">
    <property type="entry name" value="RecJ_OB"/>
    <property type="match status" value="1"/>
</dbReference>
<comment type="similarity">
    <text evidence="1">Belongs to the RecJ family.</text>
</comment>
<protein>
    <recommendedName>
        <fullName evidence="2">Single-stranded-DNA-specific exonuclease RecJ</fullName>
    </recommendedName>
</protein>
<dbReference type="SUPFAM" id="SSF64182">
    <property type="entry name" value="DHH phosphoesterases"/>
    <property type="match status" value="1"/>
</dbReference>
<dbReference type="PANTHER" id="PTHR30255">
    <property type="entry name" value="SINGLE-STRANDED-DNA-SPECIFIC EXONUCLEASE RECJ"/>
    <property type="match status" value="1"/>
</dbReference>
<dbReference type="RefSeq" id="WP_275476114.1">
    <property type="nucleotide sequence ID" value="NZ_CP162940.1"/>
</dbReference>
<evidence type="ECO:0000256" key="3">
    <source>
        <dbReference type="ARBA" id="ARBA00022722"/>
    </source>
</evidence>
<comment type="caution">
    <text evidence="10">The sequence shown here is derived from an EMBL/GenBank/DDBJ whole genome shotgun (WGS) entry which is preliminary data.</text>
</comment>
<dbReference type="PANTHER" id="PTHR30255:SF2">
    <property type="entry name" value="SINGLE-STRANDED-DNA-SPECIFIC EXONUCLEASE RECJ"/>
    <property type="match status" value="1"/>
</dbReference>
<dbReference type="NCBIfam" id="TIGR00644">
    <property type="entry name" value="recJ"/>
    <property type="match status" value="1"/>
</dbReference>
<dbReference type="Pfam" id="PF02272">
    <property type="entry name" value="DHHA1"/>
    <property type="match status" value="1"/>
</dbReference>
<evidence type="ECO:0000259" key="7">
    <source>
        <dbReference type="Pfam" id="PF02272"/>
    </source>
</evidence>